<dbReference type="AlphaFoldDB" id="A0A6G2D6A4"/>
<protein>
    <submittedName>
        <fullName evidence="1">Uncharacterized protein</fullName>
    </submittedName>
</protein>
<reference evidence="1 2" key="1">
    <citation type="submission" date="2019-11" db="EMBL/GenBank/DDBJ databases">
        <title>Growth characteristics of pneumococcus vary with the chemical composition of the capsule and with environmental conditions.</title>
        <authorList>
            <person name="Tothpal A."/>
            <person name="Desobry K."/>
            <person name="Joshi S."/>
            <person name="Wyllie A.L."/>
            <person name="Weinberger D.M."/>
        </authorList>
    </citation>
    <scope>NUCLEOTIDE SEQUENCE [LARGE SCALE GENOMIC DNA]</scope>
    <source>
        <strain evidence="2">pnumococcus22F</strain>
    </source>
</reference>
<proteinExistence type="predicted"/>
<evidence type="ECO:0000313" key="1">
    <source>
        <dbReference type="EMBL" id="MTV64333.1"/>
    </source>
</evidence>
<dbReference type="Proteomes" id="UP000474228">
    <property type="component" value="Unassembled WGS sequence"/>
</dbReference>
<dbReference type="RefSeq" id="WP_155458744.1">
    <property type="nucleotide sequence ID" value="NZ_WNHJ01000588.1"/>
</dbReference>
<sequence>MQEIDGTLLWLATNRASASQVIAVDNLKASVVSTKAVERLLGEADLTNIASFGIKYEGHRFYVLTLKDENLTLVYDMTDKM</sequence>
<comment type="caution">
    <text evidence="1">The sequence shown here is derived from an EMBL/GenBank/DDBJ whole genome shotgun (WGS) entry which is preliminary data.</text>
</comment>
<name>A0A6G2D6A4_STREE</name>
<feature type="non-terminal residue" evidence="1">
    <location>
        <position position="81"/>
    </location>
</feature>
<evidence type="ECO:0000313" key="2">
    <source>
        <dbReference type="Proteomes" id="UP000474228"/>
    </source>
</evidence>
<organism evidence="1 2">
    <name type="scientific">Streptococcus pneumoniae</name>
    <dbReference type="NCBI Taxonomy" id="1313"/>
    <lineage>
        <taxon>Bacteria</taxon>
        <taxon>Bacillati</taxon>
        <taxon>Bacillota</taxon>
        <taxon>Bacilli</taxon>
        <taxon>Lactobacillales</taxon>
        <taxon>Streptococcaceae</taxon>
        <taxon>Streptococcus</taxon>
    </lineage>
</organism>
<accession>A0A6G2D6A4</accession>
<gene>
    <name evidence="1" type="ORF">GM539_13440</name>
</gene>
<dbReference type="EMBL" id="WNHJ01000588">
    <property type="protein sequence ID" value="MTV64333.1"/>
    <property type="molecule type" value="Genomic_DNA"/>
</dbReference>